<keyword evidence="2" id="KW-1185">Reference proteome</keyword>
<gene>
    <name evidence="1" type="ORF">MML48_2g00010101</name>
</gene>
<name>A0ACB9TMG5_HOLOL</name>
<reference evidence="1" key="1">
    <citation type="submission" date="2022-04" db="EMBL/GenBank/DDBJ databases">
        <title>Chromosome-scale genome assembly of Holotrichia oblita Faldermann.</title>
        <authorList>
            <person name="Rongchong L."/>
        </authorList>
    </citation>
    <scope>NUCLEOTIDE SEQUENCE</scope>
    <source>
        <strain evidence="1">81SQS9</strain>
    </source>
</reference>
<evidence type="ECO:0000313" key="1">
    <source>
        <dbReference type="EMBL" id="KAI4467996.1"/>
    </source>
</evidence>
<protein>
    <submittedName>
        <fullName evidence="1">Uncharacterized protein</fullName>
    </submittedName>
</protein>
<comment type="caution">
    <text evidence="1">The sequence shown here is derived from an EMBL/GenBank/DDBJ whole genome shotgun (WGS) entry which is preliminary data.</text>
</comment>
<dbReference type="Proteomes" id="UP001056778">
    <property type="component" value="Chromosome 2"/>
</dbReference>
<sequence length="197" mass="23354">MEIFKLPFYLRTVSDRFNLSKSTAREYIYKILDLLIEKRNLFIKWPNEEGAHETSHYFERRNGFPDIIGYIGGSHIPISKPSLNQDSYVNRKEYHSLILQGVCDYRRKFIHVSCGWPGRVFRKSDLGDIINHPEFNYNEHLIGDSAYPLTPYLITPYRDNGHLTNIQKYFNRKLSSNRIRIEHAFGLLKGRFRCLQH</sequence>
<dbReference type="EMBL" id="CM043016">
    <property type="protein sequence ID" value="KAI4467996.1"/>
    <property type="molecule type" value="Genomic_DNA"/>
</dbReference>
<proteinExistence type="predicted"/>
<accession>A0ACB9TMG5</accession>
<organism evidence="1 2">
    <name type="scientific">Holotrichia oblita</name>
    <name type="common">Chafer beetle</name>
    <dbReference type="NCBI Taxonomy" id="644536"/>
    <lineage>
        <taxon>Eukaryota</taxon>
        <taxon>Metazoa</taxon>
        <taxon>Ecdysozoa</taxon>
        <taxon>Arthropoda</taxon>
        <taxon>Hexapoda</taxon>
        <taxon>Insecta</taxon>
        <taxon>Pterygota</taxon>
        <taxon>Neoptera</taxon>
        <taxon>Endopterygota</taxon>
        <taxon>Coleoptera</taxon>
        <taxon>Polyphaga</taxon>
        <taxon>Scarabaeiformia</taxon>
        <taxon>Scarabaeidae</taxon>
        <taxon>Melolonthinae</taxon>
        <taxon>Holotrichia</taxon>
    </lineage>
</organism>
<evidence type="ECO:0000313" key="2">
    <source>
        <dbReference type="Proteomes" id="UP001056778"/>
    </source>
</evidence>